<dbReference type="Proteomes" id="UP000325957">
    <property type="component" value="Unassembled WGS sequence"/>
</dbReference>
<keyword evidence="5" id="KW-1185">Reference proteome</keyword>
<dbReference type="PANTHER" id="PTHR12128">
    <property type="entry name" value="DIHYDRODIPICOLINATE SYNTHASE"/>
    <property type="match status" value="1"/>
</dbReference>
<dbReference type="Gene3D" id="3.20.20.70">
    <property type="entry name" value="Aldolase class I"/>
    <property type="match status" value="1"/>
</dbReference>
<keyword evidence="2 3" id="KW-0456">Lyase</keyword>
<dbReference type="SMART" id="SM01130">
    <property type="entry name" value="DHDPS"/>
    <property type="match status" value="1"/>
</dbReference>
<dbReference type="Pfam" id="PF00701">
    <property type="entry name" value="DHDPS"/>
    <property type="match status" value="1"/>
</dbReference>
<comment type="caution">
    <text evidence="4">The sequence shown here is derived from an EMBL/GenBank/DDBJ whole genome shotgun (WGS) entry which is preliminary data.</text>
</comment>
<dbReference type="EMBL" id="SZWF01000003">
    <property type="protein sequence ID" value="KAA9395137.1"/>
    <property type="molecule type" value="Genomic_DNA"/>
</dbReference>
<reference evidence="4 5" key="1">
    <citation type="submission" date="2019-05" db="EMBL/GenBank/DDBJ databases">
        <title>Kocuria coralli sp. nov., a novel actinobacterium isolated from coral reef seawater.</title>
        <authorList>
            <person name="Li J."/>
        </authorList>
    </citation>
    <scope>NUCLEOTIDE SEQUENCE [LARGE SCALE GENOMIC DNA]</scope>
    <source>
        <strain evidence="4 5">SCSIO 13007</strain>
    </source>
</reference>
<dbReference type="SUPFAM" id="SSF51569">
    <property type="entry name" value="Aldolase"/>
    <property type="match status" value="1"/>
</dbReference>
<dbReference type="AlphaFoldDB" id="A0A5J5KZF2"/>
<comment type="similarity">
    <text evidence="1 3">Belongs to the DapA family.</text>
</comment>
<sequence>MRFSGLVAYPVTPFFPGGMIDLVTFSGQIARLADSGVDEICVLGTAGSFAYLSNEERGNVVRTAVAAAEGSGVPVGVGISALTTQQVLELAWDAENAGADALVVNPLSYVSLRSPEIADQVETVSSSVSLPLCLDNNPATTGFVYPVDLAAELTHLENVVAFKDTADSVRALQNRRHLFEQLCEPGTAFGVSSPRLIVDDADPTTAWHTGLAAALPREFAAFRAAAVAGDDDGVRRWREAFTPLIEVLRWERPLSSIYALNDVCGVHTAAPRRPIHPVTSQSRDRIAEAVQTVRHAMAG</sequence>
<dbReference type="PANTHER" id="PTHR12128:SF66">
    <property type="entry name" value="4-HYDROXY-2-OXOGLUTARATE ALDOLASE, MITOCHONDRIAL"/>
    <property type="match status" value="1"/>
</dbReference>
<protein>
    <submittedName>
        <fullName evidence="4">Dihydrodipicolinate synthase family protein</fullName>
    </submittedName>
</protein>
<evidence type="ECO:0000313" key="4">
    <source>
        <dbReference type="EMBL" id="KAA9395137.1"/>
    </source>
</evidence>
<dbReference type="PIRSF" id="PIRSF001365">
    <property type="entry name" value="DHDPS"/>
    <property type="match status" value="1"/>
</dbReference>
<dbReference type="InterPro" id="IPR013785">
    <property type="entry name" value="Aldolase_TIM"/>
</dbReference>
<evidence type="ECO:0000313" key="5">
    <source>
        <dbReference type="Proteomes" id="UP000325957"/>
    </source>
</evidence>
<name>A0A5J5KZF2_9MICC</name>
<dbReference type="InterPro" id="IPR002220">
    <property type="entry name" value="DapA-like"/>
</dbReference>
<evidence type="ECO:0000256" key="2">
    <source>
        <dbReference type="ARBA" id="ARBA00023239"/>
    </source>
</evidence>
<organism evidence="4 5">
    <name type="scientific">Kocuria coralli</name>
    <dbReference type="NCBI Taxonomy" id="1461025"/>
    <lineage>
        <taxon>Bacteria</taxon>
        <taxon>Bacillati</taxon>
        <taxon>Actinomycetota</taxon>
        <taxon>Actinomycetes</taxon>
        <taxon>Micrococcales</taxon>
        <taxon>Micrococcaceae</taxon>
        <taxon>Kocuria</taxon>
    </lineage>
</organism>
<gene>
    <name evidence="4" type="ORF">FCK90_03440</name>
</gene>
<dbReference type="OrthoDB" id="9778880at2"/>
<evidence type="ECO:0000256" key="1">
    <source>
        <dbReference type="ARBA" id="ARBA00007592"/>
    </source>
</evidence>
<evidence type="ECO:0000256" key="3">
    <source>
        <dbReference type="PIRNR" id="PIRNR001365"/>
    </source>
</evidence>
<dbReference type="PRINTS" id="PR00146">
    <property type="entry name" value="DHPICSNTHASE"/>
</dbReference>
<proteinExistence type="inferred from homology"/>
<dbReference type="GO" id="GO:0008840">
    <property type="term" value="F:4-hydroxy-tetrahydrodipicolinate synthase activity"/>
    <property type="evidence" value="ECO:0007669"/>
    <property type="project" value="TreeGrafter"/>
</dbReference>
<dbReference type="CDD" id="cd00408">
    <property type="entry name" value="DHDPS-like"/>
    <property type="match status" value="1"/>
</dbReference>
<accession>A0A5J5KZF2</accession>